<protein>
    <submittedName>
        <fullName evidence="3 4">Uncharacterized protein</fullName>
    </submittedName>
</protein>
<evidence type="ECO:0000313" key="4">
    <source>
        <dbReference type="WBParaSite" id="SRDH1_53690.3"/>
    </source>
</evidence>
<keyword evidence="2" id="KW-1185">Reference proteome</keyword>
<feature type="coiled-coil region" evidence="1">
    <location>
        <begin position="187"/>
        <end position="218"/>
    </location>
</feature>
<accession>A0AA85FKV8</accession>
<keyword evidence="1" id="KW-0175">Coiled coil</keyword>
<sequence>MLIEFNVNHMEVARSISSIIKRTVDPTMLFDKGDYMDEVLWQLLCTIYDIPSSNFTKVYFLKLFMMTATDLGYAGNFTLSNFSRDKRDRRKWIPFLSCLVSWFECADTEILQMVDEARERKNNYAKLLSLVESREHELQTLREAESKRRSIVKDLEKEVYDVKHRFNERSEKMSSAENLLLSLVSSTKQKKGQIESSRERLQTLLEEYENARSHQLENCEMLPESISRVKCQLDSIESDMHRLFEAFNHIVDRNITLQSYECLLESELKPAMDQGYVVMDKLESCEKQEKSTQGKIDVLTTDLKNMDISLNEAKQHLVEYRSQLVRKKVLLNTKKKTREADIANKTKENESFISERQHLKTRLSEIAQENSSIVEQINLEEQRLQTISKNHVHVEELNKSLLEISQMVSTKAPFPT</sequence>
<evidence type="ECO:0000256" key="1">
    <source>
        <dbReference type="SAM" id="Coils"/>
    </source>
</evidence>
<dbReference type="WBParaSite" id="SRDH1_53690.1">
    <property type="protein sequence ID" value="SRDH1_53690.1"/>
    <property type="gene ID" value="SRDH1_53690"/>
</dbReference>
<reference evidence="3 4" key="2">
    <citation type="submission" date="2023-11" db="UniProtKB">
        <authorList>
            <consortium name="WormBaseParasite"/>
        </authorList>
    </citation>
    <scope>IDENTIFICATION</scope>
</reference>
<dbReference type="GO" id="GO:0005856">
    <property type="term" value="C:cytoskeleton"/>
    <property type="evidence" value="ECO:0007669"/>
    <property type="project" value="TreeGrafter"/>
</dbReference>
<evidence type="ECO:0000313" key="3">
    <source>
        <dbReference type="WBParaSite" id="SRDH1_53690.1"/>
    </source>
</evidence>
<evidence type="ECO:0000313" key="2">
    <source>
        <dbReference type="Proteomes" id="UP000050792"/>
    </source>
</evidence>
<dbReference type="AlphaFoldDB" id="A0AA85FKV8"/>
<organism evidence="2 4">
    <name type="scientific">Schistosoma rodhaini</name>
    <dbReference type="NCBI Taxonomy" id="6188"/>
    <lineage>
        <taxon>Eukaryota</taxon>
        <taxon>Metazoa</taxon>
        <taxon>Spiralia</taxon>
        <taxon>Lophotrochozoa</taxon>
        <taxon>Platyhelminthes</taxon>
        <taxon>Trematoda</taxon>
        <taxon>Digenea</taxon>
        <taxon>Strigeidida</taxon>
        <taxon>Schistosomatoidea</taxon>
        <taxon>Schistosomatidae</taxon>
        <taxon>Schistosoma</taxon>
    </lineage>
</organism>
<dbReference type="Proteomes" id="UP000050792">
    <property type="component" value="Unassembled WGS sequence"/>
</dbReference>
<name>A0AA85FKV8_9TREM</name>
<proteinExistence type="predicted"/>
<dbReference type="PANTHER" id="PTHR47357">
    <property type="entry name" value="COP1-INTERACTIVE PROTEIN 1"/>
    <property type="match status" value="1"/>
</dbReference>
<reference evidence="2" key="1">
    <citation type="submission" date="2022-06" db="EMBL/GenBank/DDBJ databases">
        <authorList>
            <person name="Berger JAMES D."/>
            <person name="Berger JAMES D."/>
        </authorList>
    </citation>
    <scope>NUCLEOTIDE SEQUENCE [LARGE SCALE GENOMIC DNA]</scope>
</reference>
<dbReference type="GO" id="GO:0005200">
    <property type="term" value="F:structural constituent of cytoskeleton"/>
    <property type="evidence" value="ECO:0007669"/>
    <property type="project" value="TreeGrafter"/>
</dbReference>
<dbReference type="WBParaSite" id="SRDH1_53690.3">
    <property type="protein sequence ID" value="SRDH1_53690.3"/>
    <property type="gene ID" value="SRDH1_53690"/>
</dbReference>
<dbReference type="PANTHER" id="PTHR47357:SF1">
    <property type="entry name" value="SPINDLE POLE BODY COMPONENT 110"/>
    <property type="match status" value="1"/>
</dbReference>